<dbReference type="eggNOG" id="COG1051">
    <property type="taxonomic scope" value="Bacteria"/>
</dbReference>
<gene>
    <name evidence="4" type="ORF">BISU_1127</name>
</gene>
<dbReference type="PANTHER" id="PTHR43736:SF4">
    <property type="entry name" value="SLR1690 PROTEIN"/>
    <property type="match status" value="1"/>
</dbReference>
<sequence length="320" mass="35272">MGLGNVTERRRQQPLIGVSTVILALGGGAKPEFWLPLVRRVRQPFLGDWALPGGDVQSNRSLEESAYEALASTTDLRPSYLEQLYTFGDAQRSYEGLPMVSVVYWALVGTVETQNFHEANNVAWFAENDLPALAFDHGRIIAYALERLRSKIDYPDIVAKLVGPTFTLAQLHDVYEAVSGNPIDLANFRRRMLASSQLEATDEKVRYGRQRPATLYRYAGAQAGGDTMLYGLSTGEGGNAYGLSADSGTDAGANEDDESDRESREAWQRPTAFDVMWRGGNSASESDLEEVLSVLSPELRPRDAPSNVPHHDMRQSEGVE</sequence>
<evidence type="ECO:0000313" key="5">
    <source>
        <dbReference type="Proteomes" id="UP000029055"/>
    </source>
</evidence>
<dbReference type="EMBL" id="JGZR01000005">
    <property type="protein sequence ID" value="KFJ04089.1"/>
    <property type="molecule type" value="Genomic_DNA"/>
</dbReference>
<dbReference type="InterPro" id="IPR036390">
    <property type="entry name" value="WH_DNA-bd_sf"/>
</dbReference>
<dbReference type="Pfam" id="PF21906">
    <property type="entry name" value="WHD_NrtR"/>
    <property type="match status" value="1"/>
</dbReference>
<dbReference type="STRING" id="77635.BISU_1127"/>
<dbReference type="GO" id="GO:0047631">
    <property type="term" value="F:ADP-ribose diphosphatase activity"/>
    <property type="evidence" value="ECO:0007669"/>
    <property type="project" value="UniProtKB-EC"/>
</dbReference>
<dbReference type="SUPFAM" id="SSF55811">
    <property type="entry name" value="Nudix"/>
    <property type="match status" value="1"/>
</dbReference>
<feature type="region of interest" description="Disordered" evidence="1">
    <location>
        <begin position="241"/>
        <end position="320"/>
    </location>
</feature>
<dbReference type="EC" id="3.6.1.13" evidence="4"/>
<dbReference type="Pfam" id="PF00293">
    <property type="entry name" value="NUDIX"/>
    <property type="match status" value="1"/>
</dbReference>
<evidence type="ECO:0000256" key="1">
    <source>
        <dbReference type="SAM" id="MobiDB-lite"/>
    </source>
</evidence>
<proteinExistence type="predicted"/>
<dbReference type="CDD" id="cd18873">
    <property type="entry name" value="NUDIX_NadM_like"/>
    <property type="match status" value="1"/>
</dbReference>
<dbReference type="InterPro" id="IPR054105">
    <property type="entry name" value="WHD_NrtR"/>
</dbReference>
<evidence type="ECO:0000259" key="3">
    <source>
        <dbReference type="Pfam" id="PF21906"/>
    </source>
</evidence>
<dbReference type="InterPro" id="IPR036388">
    <property type="entry name" value="WH-like_DNA-bd_sf"/>
</dbReference>
<dbReference type="OrthoDB" id="9786141at2"/>
<name>A0A087E8I8_9BIFI</name>
<evidence type="ECO:0000313" key="4">
    <source>
        <dbReference type="EMBL" id="KFJ04089.1"/>
    </source>
</evidence>
<keyword evidence="5" id="KW-1185">Reference proteome</keyword>
<dbReference type="AlphaFoldDB" id="A0A087E8I8"/>
<reference evidence="4 5" key="1">
    <citation type="submission" date="2014-03" db="EMBL/GenBank/DDBJ databases">
        <title>Genomics of Bifidobacteria.</title>
        <authorList>
            <person name="Ventura M."/>
            <person name="Milani C."/>
            <person name="Lugli G.A."/>
        </authorList>
    </citation>
    <scope>NUCLEOTIDE SEQUENCE [LARGE SCALE GENOMIC DNA]</scope>
    <source>
        <strain evidence="4 5">LMG 11597</strain>
    </source>
</reference>
<dbReference type="Proteomes" id="UP000029055">
    <property type="component" value="Unassembled WGS sequence"/>
</dbReference>
<protein>
    <submittedName>
        <fullName evidence="4">ADP-ribose pyrophosphatase</fullName>
        <ecNumber evidence="4">3.6.1.13</ecNumber>
    </submittedName>
</protein>
<feature type="domain" description="NrtR DNA-binding winged helix" evidence="3">
    <location>
        <begin position="159"/>
        <end position="217"/>
    </location>
</feature>
<accession>A0A087E8I8</accession>
<keyword evidence="4" id="KW-0378">Hydrolase</keyword>
<dbReference type="InterPro" id="IPR000086">
    <property type="entry name" value="NUDIX_hydrolase_dom"/>
</dbReference>
<feature type="domain" description="Nudix hydrolase" evidence="2">
    <location>
        <begin position="35"/>
        <end position="141"/>
    </location>
</feature>
<feature type="compositionally biased region" description="Basic and acidic residues" evidence="1">
    <location>
        <begin position="299"/>
        <end position="320"/>
    </location>
</feature>
<dbReference type="Gene3D" id="1.10.10.10">
    <property type="entry name" value="Winged helix-like DNA-binding domain superfamily/Winged helix DNA-binding domain"/>
    <property type="match status" value="1"/>
</dbReference>
<dbReference type="PANTHER" id="PTHR43736">
    <property type="entry name" value="ADP-RIBOSE PYROPHOSPHATASE"/>
    <property type="match status" value="1"/>
</dbReference>
<dbReference type="InterPro" id="IPR015797">
    <property type="entry name" value="NUDIX_hydrolase-like_dom_sf"/>
</dbReference>
<evidence type="ECO:0000259" key="2">
    <source>
        <dbReference type="Pfam" id="PF00293"/>
    </source>
</evidence>
<organism evidence="4 5">
    <name type="scientific">Bifidobacterium subtile</name>
    <dbReference type="NCBI Taxonomy" id="77635"/>
    <lineage>
        <taxon>Bacteria</taxon>
        <taxon>Bacillati</taxon>
        <taxon>Actinomycetota</taxon>
        <taxon>Actinomycetes</taxon>
        <taxon>Bifidobacteriales</taxon>
        <taxon>Bifidobacteriaceae</taxon>
        <taxon>Bifidobacterium</taxon>
    </lineage>
</organism>
<dbReference type="Gene3D" id="3.90.79.10">
    <property type="entry name" value="Nucleoside Triphosphate Pyrophosphohydrolase"/>
    <property type="match status" value="1"/>
</dbReference>
<dbReference type="SUPFAM" id="SSF46785">
    <property type="entry name" value="Winged helix' DNA-binding domain"/>
    <property type="match status" value="1"/>
</dbReference>
<comment type="caution">
    <text evidence="4">The sequence shown here is derived from an EMBL/GenBank/DDBJ whole genome shotgun (WGS) entry which is preliminary data.</text>
</comment>